<evidence type="ECO:0000313" key="11">
    <source>
        <dbReference type="EMBL" id="WEH23679.1"/>
    </source>
</evidence>
<evidence type="ECO:0000256" key="3">
    <source>
        <dbReference type="ARBA" id="ARBA00022729"/>
    </source>
</evidence>
<dbReference type="Proteomes" id="UP000516122">
    <property type="component" value="Chromosome"/>
</dbReference>
<evidence type="ECO:0000256" key="6">
    <source>
        <dbReference type="SAM" id="SignalP"/>
    </source>
</evidence>
<reference evidence="10 14" key="2">
    <citation type="submission" date="2018-06" db="EMBL/GenBank/DDBJ databases">
        <authorList>
            <consortium name="Pathogen Informatics"/>
            <person name="Doyle S."/>
        </authorList>
    </citation>
    <scope>NUCLEOTIDE SEQUENCE [LARGE SCALE GENOMIC DNA]</scope>
    <source>
        <strain evidence="10 14">NCTC13379</strain>
    </source>
</reference>
<feature type="signal peptide" evidence="6">
    <location>
        <begin position="1"/>
        <end position="24"/>
    </location>
</feature>
<dbReference type="Proteomes" id="UP001221642">
    <property type="component" value="Chromosome"/>
</dbReference>
<evidence type="ECO:0000313" key="17">
    <source>
        <dbReference type="Proteomes" id="UP001222182"/>
    </source>
</evidence>
<reference evidence="12 17" key="5">
    <citation type="submission" date="2023-03" db="EMBL/GenBank/DDBJ databases">
        <title>Complete genome sequence of an Enterococcus faecalis urinary isolate.</title>
        <authorList>
            <person name="Brauer A.L."/>
            <person name="Armbruster C.E."/>
        </authorList>
    </citation>
    <scope>NUCLEOTIDE SEQUENCE [LARGE SCALE GENOMIC DNA]</scope>
    <source>
        <strain evidence="12 17">3143</strain>
    </source>
</reference>
<evidence type="ECO:0000256" key="4">
    <source>
        <dbReference type="ARBA" id="ARBA00023088"/>
    </source>
</evidence>
<keyword evidence="5" id="KW-0472">Membrane</keyword>
<organism evidence="9 15">
    <name type="scientific">Enterococcus faecalis</name>
    <name type="common">Streptococcus faecalis</name>
    <dbReference type="NCBI Taxonomy" id="1351"/>
    <lineage>
        <taxon>Bacteria</taxon>
        <taxon>Bacillati</taxon>
        <taxon>Bacillota</taxon>
        <taxon>Bacilli</taxon>
        <taxon>Lactobacillales</taxon>
        <taxon>Enterococcaceae</taxon>
        <taxon>Enterococcus</taxon>
    </lineage>
</organism>
<dbReference type="Proteomes" id="UP000254396">
    <property type="component" value="Unassembled WGS sequence"/>
</dbReference>
<evidence type="ECO:0000259" key="7">
    <source>
        <dbReference type="Pfam" id="PF00746"/>
    </source>
</evidence>
<sequence>MRRRNLQFLLLLVLLIYIPQTTYAENRETTEVGIGFTKTSDIPSKKNPVVNVLPQTTIQSLSIVRSRTQIKRLPKTGDNRITWLSWFGILFLISSFWLFLFRQLCRKGE</sequence>
<dbReference type="EMBL" id="PZZH01000001">
    <property type="protein sequence ID" value="PTN78313.1"/>
    <property type="molecule type" value="Genomic_DNA"/>
</dbReference>
<evidence type="ECO:0000313" key="9">
    <source>
        <dbReference type="EMBL" id="QNP36841.1"/>
    </source>
</evidence>
<keyword evidence="5" id="KW-0812">Transmembrane</keyword>
<evidence type="ECO:0000313" key="8">
    <source>
        <dbReference type="EMBL" id="PTN78313.1"/>
    </source>
</evidence>
<evidence type="ECO:0000313" key="15">
    <source>
        <dbReference type="Proteomes" id="UP000516122"/>
    </source>
</evidence>
<dbReference type="InterPro" id="IPR019931">
    <property type="entry name" value="LPXTG_anchor"/>
</dbReference>
<dbReference type="Proteomes" id="UP000244140">
    <property type="component" value="Unassembled WGS sequence"/>
</dbReference>
<dbReference type="EMBL" id="UGIX01000001">
    <property type="protein sequence ID" value="STP65403.1"/>
    <property type="molecule type" value="Genomic_DNA"/>
</dbReference>
<gene>
    <name evidence="8" type="ORF">DAI13_11330</name>
    <name evidence="9" type="ORF">H9Q64_10195</name>
    <name evidence="10" type="ORF">NCTC13379_01597</name>
    <name evidence="12" type="ORF">P0083_10735</name>
    <name evidence="11" type="ORF">P0D81_06550</name>
</gene>
<dbReference type="AlphaFoldDB" id="A0A7H0FLC5"/>
<evidence type="ECO:0000256" key="1">
    <source>
        <dbReference type="ARBA" id="ARBA00022512"/>
    </source>
</evidence>
<proteinExistence type="predicted"/>
<evidence type="ECO:0000313" key="10">
    <source>
        <dbReference type="EMBL" id="STP65403.1"/>
    </source>
</evidence>
<dbReference type="EMBL" id="CP060804">
    <property type="protein sequence ID" value="QNP36841.1"/>
    <property type="molecule type" value="Genomic_DNA"/>
</dbReference>
<dbReference type="Proteomes" id="UP001222182">
    <property type="component" value="Chromosome"/>
</dbReference>
<reference evidence="8 13" key="1">
    <citation type="submission" date="2018-04" db="EMBL/GenBank/DDBJ databases">
        <authorList>
            <person name="Van Tyne D."/>
        </authorList>
    </citation>
    <scope>NUCLEOTIDE SEQUENCE [LARGE SCALE GENOMIC DNA]</scope>
    <source>
        <strain evidence="8 13">B2535</strain>
    </source>
</reference>
<evidence type="ECO:0000313" key="14">
    <source>
        <dbReference type="Proteomes" id="UP000254396"/>
    </source>
</evidence>
<evidence type="ECO:0000256" key="5">
    <source>
        <dbReference type="SAM" id="Phobius"/>
    </source>
</evidence>
<dbReference type="RefSeq" id="WP_002383571.1">
    <property type="nucleotide sequence ID" value="NZ_AP031218.1"/>
</dbReference>
<keyword evidence="1" id="KW-0134">Cell wall</keyword>
<evidence type="ECO:0000313" key="13">
    <source>
        <dbReference type="Proteomes" id="UP000244140"/>
    </source>
</evidence>
<keyword evidence="4" id="KW-0572">Peptidoglycan-anchor</keyword>
<keyword evidence="3 6" id="KW-0732">Signal</keyword>
<dbReference type="EMBL" id="CP119528">
    <property type="protein sequence ID" value="WER41801.1"/>
    <property type="molecule type" value="Genomic_DNA"/>
</dbReference>
<feature type="transmembrane region" description="Helical" evidence="5">
    <location>
        <begin position="81"/>
        <end position="101"/>
    </location>
</feature>
<feature type="domain" description="Gram-positive cocci surface proteins LPxTG" evidence="7">
    <location>
        <begin position="70"/>
        <end position="102"/>
    </location>
</feature>
<evidence type="ECO:0000256" key="2">
    <source>
        <dbReference type="ARBA" id="ARBA00022525"/>
    </source>
</evidence>
<accession>A0A7H0FLC5</accession>
<evidence type="ECO:0000313" key="16">
    <source>
        <dbReference type="Proteomes" id="UP001221642"/>
    </source>
</evidence>
<dbReference type="EMBL" id="CP119159">
    <property type="protein sequence ID" value="WEH23679.1"/>
    <property type="molecule type" value="Genomic_DNA"/>
</dbReference>
<name>A0A7H0FLC5_ENTFL</name>
<keyword evidence="5" id="KW-1133">Transmembrane helix</keyword>
<dbReference type="NCBIfam" id="TIGR01167">
    <property type="entry name" value="LPXTG_anchor"/>
    <property type="match status" value="1"/>
</dbReference>
<reference evidence="9 15" key="3">
    <citation type="submission" date="2020-08" db="EMBL/GenBank/DDBJ databases">
        <title>Enterococcus faecalis SF28073 genome assembly.</title>
        <authorList>
            <person name="Duerkop B.A."/>
            <person name="Johnson C.N."/>
        </authorList>
    </citation>
    <scope>NUCLEOTIDE SEQUENCE [LARGE SCALE GENOMIC DNA]</scope>
    <source>
        <strain evidence="9 15">SF28073</strain>
    </source>
</reference>
<protein>
    <submittedName>
        <fullName evidence="9 10">LPXTG cell wall anchor domain</fullName>
    </submittedName>
    <submittedName>
        <fullName evidence="8">Peptidase</fullName>
    </submittedName>
</protein>
<reference evidence="11 16" key="4">
    <citation type="submission" date="2023-02" db="EMBL/GenBank/DDBJ databases">
        <title>Results of the 2020 Genomic Proficiency Test for the network of European Union Reference Laboratory for Antimicrobial Resistance assessing whole genome sequencing capacities.</title>
        <authorList>
            <person name="Hoffmann M."/>
            <person name="Luo Y."/>
            <person name="Sorensen L.H."/>
            <person name="Pedersen S.K."/>
            <person name="Hendriksen R.S."/>
        </authorList>
    </citation>
    <scope>NUCLEOTIDE SEQUENCE [LARGE SCALE GENOMIC DNA]</scope>
    <source>
        <strain evidence="11 16">GENOMIC22-006</strain>
    </source>
</reference>
<feature type="chain" id="PRO_5044438196" evidence="6">
    <location>
        <begin position="25"/>
        <end position="109"/>
    </location>
</feature>
<evidence type="ECO:0000313" key="12">
    <source>
        <dbReference type="EMBL" id="WER41801.1"/>
    </source>
</evidence>
<dbReference type="Pfam" id="PF00746">
    <property type="entry name" value="Gram_pos_anchor"/>
    <property type="match status" value="1"/>
</dbReference>
<keyword evidence="2" id="KW-0964">Secreted</keyword>